<evidence type="ECO:0008006" key="9">
    <source>
        <dbReference type="Google" id="ProtNLM"/>
    </source>
</evidence>
<evidence type="ECO:0000313" key="7">
    <source>
        <dbReference type="EMBL" id="BBZ08757.1"/>
    </source>
</evidence>
<dbReference type="Pfam" id="PF01594">
    <property type="entry name" value="AI-2E_transport"/>
    <property type="match status" value="1"/>
</dbReference>
<dbReference type="InterPro" id="IPR002549">
    <property type="entry name" value="AI-2E-like"/>
</dbReference>
<dbReference type="GO" id="GO:0016020">
    <property type="term" value="C:membrane"/>
    <property type="evidence" value="ECO:0007669"/>
    <property type="project" value="UniProtKB-SubCell"/>
</dbReference>
<comment type="similarity">
    <text evidence="2">Belongs to the autoinducer-2 exporter (AI-2E) (TC 2.A.86) family.</text>
</comment>
<organism evidence="7 8">
    <name type="scientific">Mycolicibacterium doricum</name>
    <dbReference type="NCBI Taxonomy" id="126673"/>
    <lineage>
        <taxon>Bacteria</taxon>
        <taxon>Bacillati</taxon>
        <taxon>Actinomycetota</taxon>
        <taxon>Actinomycetes</taxon>
        <taxon>Mycobacteriales</taxon>
        <taxon>Mycobacteriaceae</taxon>
        <taxon>Mycolicibacterium</taxon>
    </lineage>
</organism>
<evidence type="ECO:0000313" key="8">
    <source>
        <dbReference type="Proteomes" id="UP000467201"/>
    </source>
</evidence>
<name>A0A7I7VV50_9MYCO</name>
<accession>A0A7I7VV50</accession>
<dbReference type="Proteomes" id="UP000467201">
    <property type="component" value="Chromosome"/>
</dbReference>
<sequence length="80" mass="8354">MVQTVIQPKVVGDSAGLSVTLAMAALIFWGWVLGAFGALLAIPLTLLAKTLLVDVDPAARWSDVLLSSKAAEPDREGIHG</sequence>
<proteinExistence type="inferred from homology"/>
<evidence type="ECO:0000256" key="5">
    <source>
        <dbReference type="ARBA" id="ARBA00023136"/>
    </source>
</evidence>
<comment type="subcellular location">
    <subcellularLocation>
        <location evidence="1">Membrane</location>
        <topology evidence="1">Multi-pass membrane protein</topology>
    </subcellularLocation>
</comment>
<dbReference type="KEGG" id="mdr:MDOR_29260"/>
<evidence type="ECO:0000256" key="4">
    <source>
        <dbReference type="ARBA" id="ARBA00022989"/>
    </source>
</evidence>
<keyword evidence="4 6" id="KW-1133">Transmembrane helix</keyword>
<reference evidence="7 8" key="1">
    <citation type="journal article" date="2019" name="Emerg. Microbes Infect.">
        <title>Comprehensive subspecies identification of 175 nontuberculous mycobacteria species based on 7547 genomic profiles.</title>
        <authorList>
            <person name="Matsumoto Y."/>
            <person name="Kinjo T."/>
            <person name="Motooka D."/>
            <person name="Nabeya D."/>
            <person name="Jung N."/>
            <person name="Uechi K."/>
            <person name="Horii T."/>
            <person name="Iida T."/>
            <person name="Fujita J."/>
            <person name="Nakamura S."/>
        </authorList>
    </citation>
    <scope>NUCLEOTIDE SEQUENCE [LARGE SCALE GENOMIC DNA]</scope>
    <source>
        <strain evidence="7 8">JCM 12405</strain>
    </source>
</reference>
<protein>
    <recommendedName>
        <fullName evidence="9">AI-2E family transporter</fullName>
    </recommendedName>
</protein>
<evidence type="ECO:0000256" key="1">
    <source>
        <dbReference type="ARBA" id="ARBA00004141"/>
    </source>
</evidence>
<dbReference type="AlphaFoldDB" id="A0A7I7VV50"/>
<evidence type="ECO:0000256" key="3">
    <source>
        <dbReference type="ARBA" id="ARBA00022692"/>
    </source>
</evidence>
<evidence type="ECO:0000256" key="2">
    <source>
        <dbReference type="ARBA" id="ARBA00009773"/>
    </source>
</evidence>
<gene>
    <name evidence="7" type="ORF">MDOR_29260</name>
</gene>
<keyword evidence="3 6" id="KW-0812">Transmembrane</keyword>
<dbReference type="EMBL" id="AP022605">
    <property type="protein sequence ID" value="BBZ08757.1"/>
    <property type="molecule type" value="Genomic_DNA"/>
</dbReference>
<feature type="transmembrane region" description="Helical" evidence="6">
    <location>
        <begin position="20"/>
        <end position="42"/>
    </location>
</feature>
<keyword evidence="5 6" id="KW-0472">Membrane</keyword>
<evidence type="ECO:0000256" key="6">
    <source>
        <dbReference type="SAM" id="Phobius"/>
    </source>
</evidence>